<reference evidence="2 3" key="1">
    <citation type="journal article" date="2019" name="Int. J. Syst. Evol. Microbiol.">
        <title>The Global Catalogue of Microorganisms (GCM) 10K type strain sequencing project: providing services to taxonomists for standard genome sequencing and annotation.</title>
        <authorList>
            <consortium name="The Broad Institute Genomics Platform"/>
            <consortium name="The Broad Institute Genome Sequencing Center for Infectious Disease"/>
            <person name="Wu L."/>
            <person name="Ma J."/>
        </authorList>
    </citation>
    <scope>NUCLEOTIDE SEQUENCE [LARGE SCALE GENOMIC DNA]</scope>
    <source>
        <strain evidence="2 3">JCM 15481</strain>
    </source>
</reference>
<dbReference type="InterPro" id="IPR005297">
    <property type="entry name" value="Lipoprotein_repeat"/>
</dbReference>
<name>A0ABN2XT82_9ACTN</name>
<dbReference type="RefSeq" id="WP_344289280.1">
    <property type="nucleotide sequence ID" value="NZ_BAAAPF010000035.1"/>
</dbReference>
<evidence type="ECO:0000313" key="3">
    <source>
        <dbReference type="Proteomes" id="UP001500443"/>
    </source>
</evidence>
<dbReference type="PROSITE" id="PS51257">
    <property type="entry name" value="PROKAR_LIPOPROTEIN"/>
    <property type="match status" value="1"/>
</dbReference>
<dbReference type="Proteomes" id="UP001500443">
    <property type="component" value="Unassembled WGS sequence"/>
</dbReference>
<evidence type="ECO:0000313" key="2">
    <source>
        <dbReference type="EMBL" id="GAA2117144.1"/>
    </source>
</evidence>
<dbReference type="EMBL" id="BAAAPF010000035">
    <property type="protein sequence ID" value="GAA2117144.1"/>
    <property type="molecule type" value="Genomic_DNA"/>
</dbReference>
<comment type="caution">
    <text evidence="2">The sequence shown here is derived from an EMBL/GenBank/DDBJ whole genome shotgun (WGS) entry which is preliminary data.</text>
</comment>
<sequence length="190" mass="19861">MRRYGLAVVGTAAFMTITAASGCSDDDGGSAASASAPPSSKQSATPSTKASSVAQDDDKRATVKTESVGDLGTILVDAKGRTLYLFESDESTASTCDDDCAEAWPPLLTSKEPEAEGSAKSKLLDTSERPDGKTQVTYNDHPLYRYDGDSEPGDTNGQGLDEFGAEWFVLDADGDKVESDVNGEQGPPGY</sequence>
<feature type="region of interest" description="Disordered" evidence="1">
    <location>
        <begin position="23"/>
        <end position="67"/>
    </location>
</feature>
<feature type="compositionally biased region" description="Basic and acidic residues" evidence="1">
    <location>
        <begin position="111"/>
        <end position="132"/>
    </location>
</feature>
<accession>A0ABN2XT82</accession>
<feature type="region of interest" description="Disordered" evidence="1">
    <location>
        <begin position="104"/>
        <end position="161"/>
    </location>
</feature>
<dbReference type="PANTHER" id="PTHR39335:SF1">
    <property type="entry name" value="BLL4220 PROTEIN"/>
    <property type="match status" value="1"/>
</dbReference>
<feature type="compositionally biased region" description="Low complexity" evidence="1">
    <location>
        <begin position="23"/>
        <end position="52"/>
    </location>
</feature>
<gene>
    <name evidence="2" type="ORF">GCM10009802_18040</name>
</gene>
<keyword evidence="3" id="KW-1185">Reference proteome</keyword>
<dbReference type="Pfam" id="PF03640">
    <property type="entry name" value="Lipoprotein_15"/>
    <property type="match status" value="2"/>
</dbReference>
<dbReference type="PANTHER" id="PTHR39335">
    <property type="entry name" value="BLL4220 PROTEIN"/>
    <property type="match status" value="1"/>
</dbReference>
<proteinExistence type="predicted"/>
<protein>
    <recommendedName>
        <fullName evidence="4">Lipoprotein</fullName>
    </recommendedName>
</protein>
<evidence type="ECO:0008006" key="4">
    <source>
        <dbReference type="Google" id="ProtNLM"/>
    </source>
</evidence>
<evidence type="ECO:0000256" key="1">
    <source>
        <dbReference type="SAM" id="MobiDB-lite"/>
    </source>
</evidence>
<organism evidence="2 3">
    <name type="scientific">Streptomyces synnematoformans</name>
    <dbReference type="NCBI Taxonomy" id="415721"/>
    <lineage>
        <taxon>Bacteria</taxon>
        <taxon>Bacillati</taxon>
        <taxon>Actinomycetota</taxon>
        <taxon>Actinomycetes</taxon>
        <taxon>Kitasatosporales</taxon>
        <taxon>Streptomycetaceae</taxon>
        <taxon>Streptomyces</taxon>
    </lineage>
</organism>